<evidence type="ECO:0000256" key="1">
    <source>
        <dbReference type="SAM" id="MobiDB-lite"/>
    </source>
</evidence>
<name>A0ABQ7E551_BRACR</name>
<feature type="region of interest" description="Disordered" evidence="1">
    <location>
        <begin position="1"/>
        <end position="67"/>
    </location>
</feature>
<evidence type="ECO:0000313" key="3">
    <source>
        <dbReference type="Proteomes" id="UP000266723"/>
    </source>
</evidence>
<evidence type="ECO:0000313" key="2">
    <source>
        <dbReference type="EMBL" id="KAF3592349.1"/>
    </source>
</evidence>
<organism evidence="2 3">
    <name type="scientific">Brassica cretica</name>
    <name type="common">Mustard</name>
    <dbReference type="NCBI Taxonomy" id="69181"/>
    <lineage>
        <taxon>Eukaryota</taxon>
        <taxon>Viridiplantae</taxon>
        <taxon>Streptophyta</taxon>
        <taxon>Embryophyta</taxon>
        <taxon>Tracheophyta</taxon>
        <taxon>Spermatophyta</taxon>
        <taxon>Magnoliopsida</taxon>
        <taxon>eudicotyledons</taxon>
        <taxon>Gunneridae</taxon>
        <taxon>Pentapetalae</taxon>
        <taxon>rosids</taxon>
        <taxon>malvids</taxon>
        <taxon>Brassicales</taxon>
        <taxon>Brassicaceae</taxon>
        <taxon>Brassiceae</taxon>
        <taxon>Brassica</taxon>
    </lineage>
</organism>
<proteinExistence type="predicted"/>
<dbReference type="Proteomes" id="UP000266723">
    <property type="component" value="Unassembled WGS sequence"/>
</dbReference>
<feature type="compositionally biased region" description="Basic and acidic residues" evidence="1">
    <location>
        <begin position="29"/>
        <end position="61"/>
    </location>
</feature>
<feature type="compositionally biased region" description="Basic and acidic residues" evidence="1">
    <location>
        <begin position="1"/>
        <end position="21"/>
    </location>
</feature>
<keyword evidence="3" id="KW-1185">Reference proteome</keyword>
<protein>
    <submittedName>
        <fullName evidence="2">Uncharacterized protein</fullName>
    </submittedName>
</protein>
<reference evidence="2 3" key="1">
    <citation type="journal article" date="2020" name="BMC Genomics">
        <title>Intraspecific diversification of the crop wild relative Brassica cretica Lam. using demographic model selection.</title>
        <authorList>
            <person name="Kioukis A."/>
            <person name="Michalopoulou V.A."/>
            <person name="Briers L."/>
            <person name="Pirintsos S."/>
            <person name="Studholme D.J."/>
            <person name="Pavlidis P."/>
            <person name="Sarris P.F."/>
        </authorList>
    </citation>
    <scope>NUCLEOTIDE SEQUENCE [LARGE SCALE GENOMIC DNA]</scope>
    <source>
        <strain evidence="3">cv. PFS-1207/04</strain>
    </source>
</reference>
<gene>
    <name evidence="2" type="ORF">DY000_02027959</name>
</gene>
<comment type="caution">
    <text evidence="2">The sequence shown here is derived from an EMBL/GenBank/DDBJ whole genome shotgun (WGS) entry which is preliminary data.</text>
</comment>
<sequence>MMKRERLIRETREDGGDAVRSERRRRNAVRSETRRIGGGDGQDERRRRRCREEREKTEERREKRKSRRTFWGNSIGRGFQSFICHGEEEKTRAKTEDWWWRIFGGFNRFRSSLTRDGEHEERKER</sequence>
<accession>A0ABQ7E551</accession>
<dbReference type="EMBL" id="QGKV02000299">
    <property type="protein sequence ID" value="KAF3592349.1"/>
    <property type="molecule type" value="Genomic_DNA"/>
</dbReference>